<dbReference type="Proteomes" id="UP000319722">
    <property type="component" value="Unassembled WGS sequence"/>
</dbReference>
<evidence type="ECO:0000259" key="11">
    <source>
        <dbReference type="Pfam" id="PF04290"/>
    </source>
</evidence>
<evidence type="ECO:0000313" key="12">
    <source>
        <dbReference type="EMBL" id="TWD90453.1"/>
    </source>
</evidence>
<dbReference type="GO" id="GO:0015740">
    <property type="term" value="P:C4-dicarboxylate transport"/>
    <property type="evidence" value="ECO:0007669"/>
    <property type="project" value="TreeGrafter"/>
</dbReference>
<dbReference type="GO" id="GO:0022857">
    <property type="term" value="F:transmembrane transporter activity"/>
    <property type="evidence" value="ECO:0007669"/>
    <property type="project" value="UniProtKB-UniRule"/>
</dbReference>
<comment type="similarity">
    <text evidence="8 9">Belongs to the TRAP transporter small permease family.</text>
</comment>
<protein>
    <recommendedName>
        <fullName evidence="9">TRAP transporter small permease protein</fullName>
    </recommendedName>
</protein>
<comment type="function">
    <text evidence="9">Part of the tripartite ATP-independent periplasmic (TRAP) transport system.</text>
</comment>
<evidence type="ECO:0000256" key="5">
    <source>
        <dbReference type="ARBA" id="ARBA00022692"/>
    </source>
</evidence>
<accession>A0A561CGU7</accession>
<proteinExistence type="inferred from homology"/>
<keyword evidence="6 9" id="KW-1133">Transmembrane helix</keyword>
<evidence type="ECO:0000256" key="9">
    <source>
        <dbReference type="RuleBase" id="RU369079"/>
    </source>
</evidence>
<dbReference type="EMBL" id="VIVL01000001">
    <property type="protein sequence ID" value="TWD90453.1"/>
    <property type="molecule type" value="Genomic_DNA"/>
</dbReference>
<gene>
    <name evidence="12" type="ORF">FB547_101118</name>
</gene>
<dbReference type="AlphaFoldDB" id="A0A561CGU7"/>
<keyword evidence="5 9" id="KW-0812">Transmembrane</keyword>
<comment type="caution">
    <text evidence="12">The sequence shown here is derived from an EMBL/GenBank/DDBJ whole genome shotgun (WGS) entry which is preliminary data.</text>
</comment>
<dbReference type="InterPro" id="IPR007387">
    <property type="entry name" value="TRAP_DctQ"/>
</dbReference>
<evidence type="ECO:0000256" key="10">
    <source>
        <dbReference type="SAM" id="MobiDB-lite"/>
    </source>
</evidence>
<comment type="subunit">
    <text evidence="9">The complex comprises the extracytoplasmic solute receptor protein and the two transmembrane proteins.</text>
</comment>
<dbReference type="Pfam" id="PF04290">
    <property type="entry name" value="DctQ"/>
    <property type="match status" value="1"/>
</dbReference>
<evidence type="ECO:0000256" key="1">
    <source>
        <dbReference type="ARBA" id="ARBA00004429"/>
    </source>
</evidence>
<feature type="compositionally biased region" description="Low complexity" evidence="10">
    <location>
        <begin position="1"/>
        <end position="22"/>
    </location>
</feature>
<evidence type="ECO:0000256" key="8">
    <source>
        <dbReference type="ARBA" id="ARBA00038436"/>
    </source>
</evidence>
<comment type="subcellular location">
    <subcellularLocation>
        <location evidence="1 9">Cell inner membrane</location>
        <topology evidence="1 9">Multi-pass membrane protein</topology>
    </subcellularLocation>
</comment>
<evidence type="ECO:0000256" key="4">
    <source>
        <dbReference type="ARBA" id="ARBA00022519"/>
    </source>
</evidence>
<dbReference type="RefSeq" id="WP_145738749.1">
    <property type="nucleotide sequence ID" value="NZ_VIVL01000001.1"/>
</dbReference>
<feature type="transmembrane region" description="Helical" evidence="9">
    <location>
        <begin position="109"/>
        <end position="130"/>
    </location>
</feature>
<keyword evidence="2 9" id="KW-0813">Transport</keyword>
<feature type="transmembrane region" description="Helical" evidence="9">
    <location>
        <begin position="156"/>
        <end position="174"/>
    </location>
</feature>
<dbReference type="PANTHER" id="PTHR35011:SF2">
    <property type="entry name" value="2,3-DIKETO-L-GULONATE TRAP TRANSPORTER SMALL PERMEASE PROTEIN YIAM"/>
    <property type="match status" value="1"/>
</dbReference>
<sequence>MSERPQSTAASPAGAQGAPAAPRRADFKTRVETVLATLFGAIFLGLSVIVTIETAARKLFNISLQGADELGGYALAVGSTIAFSLALIGRNHIRVDVFHEKFPVRVQALLNWISAVSLAALAVFIGWVAFKVIGDTMVYRSTAQTPWATPLIIPQGVWYAGLVIFALVACGLALRATRLLLRGDIAALNTDFHPKSAKEELKEELDDLAVRQAPQPGEGGKP</sequence>
<feature type="region of interest" description="Disordered" evidence="10">
    <location>
        <begin position="1"/>
        <end position="24"/>
    </location>
</feature>
<dbReference type="InterPro" id="IPR055348">
    <property type="entry name" value="DctQ"/>
</dbReference>
<evidence type="ECO:0000256" key="3">
    <source>
        <dbReference type="ARBA" id="ARBA00022475"/>
    </source>
</evidence>
<keyword evidence="4 9" id="KW-0997">Cell inner membrane</keyword>
<feature type="transmembrane region" description="Helical" evidence="9">
    <location>
        <begin position="33"/>
        <end position="50"/>
    </location>
</feature>
<feature type="transmembrane region" description="Helical" evidence="9">
    <location>
        <begin position="70"/>
        <end position="88"/>
    </location>
</feature>
<keyword evidence="7 9" id="KW-0472">Membrane</keyword>
<dbReference type="OrthoDB" id="6160477at2"/>
<name>A0A561CGU7_9BURK</name>
<evidence type="ECO:0000256" key="2">
    <source>
        <dbReference type="ARBA" id="ARBA00022448"/>
    </source>
</evidence>
<evidence type="ECO:0000256" key="6">
    <source>
        <dbReference type="ARBA" id="ARBA00022989"/>
    </source>
</evidence>
<evidence type="ECO:0000313" key="13">
    <source>
        <dbReference type="Proteomes" id="UP000319722"/>
    </source>
</evidence>
<dbReference type="GO" id="GO:0005886">
    <property type="term" value="C:plasma membrane"/>
    <property type="evidence" value="ECO:0007669"/>
    <property type="project" value="UniProtKB-SubCell"/>
</dbReference>
<feature type="domain" description="Tripartite ATP-independent periplasmic transporters DctQ component" evidence="11">
    <location>
        <begin position="47"/>
        <end position="177"/>
    </location>
</feature>
<keyword evidence="3" id="KW-1003">Cell membrane</keyword>
<organism evidence="12 13">
    <name type="scientific">Variovorax beijingensis</name>
    <dbReference type="NCBI Taxonomy" id="2496117"/>
    <lineage>
        <taxon>Bacteria</taxon>
        <taxon>Pseudomonadati</taxon>
        <taxon>Pseudomonadota</taxon>
        <taxon>Betaproteobacteria</taxon>
        <taxon>Burkholderiales</taxon>
        <taxon>Comamonadaceae</taxon>
        <taxon>Variovorax</taxon>
    </lineage>
</organism>
<evidence type="ECO:0000256" key="7">
    <source>
        <dbReference type="ARBA" id="ARBA00023136"/>
    </source>
</evidence>
<dbReference type="PANTHER" id="PTHR35011">
    <property type="entry name" value="2,3-DIKETO-L-GULONATE TRAP TRANSPORTER SMALL PERMEASE PROTEIN YIAM"/>
    <property type="match status" value="1"/>
</dbReference>
<reference evidence="12 13" key="1">
    <citation type="submission" date="2019-06" db="EMBL/GenBank/DDBJ databases">
        <title>Sorghum-associated microbial communities from plants grown in Nebraska, USA.</title>
        <authorList>
            <person name="Schachtman D."/>
        </authorList>
    </citation>
    <scope>NUCLEOTIDE SEQUENCE [LARGE SCALE GENOMIC DNA]</scope>
    <source>
        <strain evidence="12 13">T529</strain>
    </source>
</reference>